<dbReference type="InterPro" id="IPR005856">
    <property type="entry name" value="Cys_synth"/>
</dbReference>
<protein>
    <recommendedName>
        <fullName evidence="4">cysteine synthase</fullName>
        <ecNumber evidence="4">2.5.1.47</ecNumber>
    </recommendedName>
</protein>
<keyword evidence="8" id="KW-0198">Cysteine biosynthesis</keyword>
<comment type="catalytic activity">
    <reaction evidence="9">
        <text>O-acetyl-L-serine + hydrogen sulfide = L-cysteine + acetate</text>
        <dbReference type="Rhea" id="RHEA:14829"/>
        <dbReference type="ChEBI" id="CHEBI:29919"/>
        <dbReference type="ChEBI" id="CHEBI:30089"/>
        <dbReference type="ChEBI" id="CHEBI:35235"/>
        <dbReference type="ChEBI" id="CHEBI:58340"/>
        <dbReference type="EC" id="2.5.1.47"/>
    </reaction>
</comment>
<evidence type="ECO:0000313" key="14">
    <source>
        <dbReference type="Proteomes" id="UP000192907"/>
    </source>
</evidence>
<feature type="binding site" evidence="10">
    <location>
        <begin position="184"/>
        <end position="188"/>
    </location>
    <ligand>
        <name>pyridoxal 5'-phosphate</name>
        <dbReference type="ChEBI" id="CHEBI:597326"/>
    </ligand>
</feature>
<comment type="cofactor">
    <cofactor evidence="1 10">
        <name>pyridoxal 5'-phosphate</name>
        <dbReference type="ChEBI" id="CHEBI:597326"/>
    </cofactor>
</comment>
<dbReference type="PANTHER" id="PTHR10314">
    <property type="entry name" value="CYSTATHIONINE BETA-SYNTHASE"/>
    <property type="match status" value="1"/>
</dbReference>
<name>A0A1Y6CN15_9BACT</name>
<proteinExistence type="inferred from homology"/>
<dbReference type="Pfam" id="PF00291">
    <property type="entry name" value="PALP"/>
    <property type="match status" value="1"/>
</dbReference>
<evidence type="ECO:0000256" key="3">
    <source>
        <dbReference type="ARBA" id="ARBA00007103"/>
    </source>
</evidence>
<dbReference type="InterPro" id="IPR001926">
    <property type="entry name" value="TrpB-like_PALP"/>
</dbReference>
<dbReference type="STRING" id="1513793.SAMN06296036_13220"/>
<keyword evidence="14" id="KW-1185">Reference proteome</keyword>
<feature type="binding site" evidence="10">
    <location>
        <position position="80"/>
    </location>
    <ligand>
        <name>pyridoxal 5'-phosphate</name>
        <dbReference type="ChEBI" id="CHEBI:597326"/>
    </ligand>
</feature>
<dbReference type="EMBL" id="FWZT01000032">
    <property type="protein sequence ID" value="SMF78067.1"/>
    <property type="molecule type" value="Genomic_DNA"/>
</dbReference>
<dbReference type="GO" id="GO:0005737">
    <property type="term" value="C:cytoplasm"/>
    <property type="evidence" value="ECO:0007669"/>
    <property type="project" value="UniProtKB-ARBA"/>
</dbReference>
<feature type="modified residue" description="N6-(pyridoxal phosphate)lysine" evidence="11">
    <location>
        <position position="50"/>
    </location>
</feature>
<comment type="similarity">
    <text evidence="3">Belongs to the cysteine synthase/cystathionine beta-synthase family.</text>
</comment>
<keyword evidence="5" id="KW-0028">Amino-acid biosynthesis</keyword>
<reference evidence="14" key="1">
    <citation type="submission" date="2017-04" db="EMBL/GenBank/DDBJ databases">
        <authorList>
            <person name="Varghese N."/>
            <person name="Submissions S."/>
        </authorList>
    </citation>
    <scope>NUCLEOTIDE SEQUENCE [LARGE SCALE GENOMIC DNA]</scope>
    <source>
        <strain evidence="14">RKEM611</strain>
    </source>
</reference>
<dbReference type="CDD" id="cd01561">
    <property type="entry name" value="CBS_like"/>
    <property type="match status" value="1"/>
</dbReference>
<dbReference type="Proteomes" id="UP000192907">
    <property type="component" value="Unassembled WGS sequence"/>
</dbReference>
<dbReference type="InterPro" id="IPR036052">
    <property type="entry name" value="TrpB-like_PALP_sf"/>
</dbReference>
<feature type="binding site" evidence="10">
    <location>
        <position position="272"/>
    </location>
    <ligand>
        <name>pyridoxal 5'-phosphate</name>
        <dbReference type="ChEBI" id="CHEBI:597326"/>
    </ligand>
</feature>
<evidence type="ECO:0000313" key="13">
    <source>
        <dbReference type="EMBL" id="SMF78067.1"/>
    </source>
</evidence>
<dbReference type="RefSeq" id="WP_132325286.1">
    <property type="nucleotide sequence ID" value="NZ_FWZT01000032.1"/>
</dbReference>
<evidence type="ECO:0000256" key="10">
    <source>
        <dbReference type="PIRSR" id="PIRSR605856-50"/>
    </source>
</evidence>
<dbReference type="AlphaFoldDB" id="A0A1Y6CN15"/>
<dbReference type="NCBIfam" id="TIGR01136">
    <property type="entry name" value="cysKM"/>
    <property type="match status" value="1"/>
</dbReference>
<keyword evidence="6" id="KW-0808">Transferase</keyword>
<dbReference type="OrthoDB" id="5289678at2"/>
<evidence type="ECO:0000256" key="11">
    <source>
        <dbReference type="PIRSR" id="PIRSR605856-51"/>
    </source>
</evidence>
<gene>
    <name evidence="13" type="ORF">SAMN06296036_13220</name>
</gene>
<dbReference type="EC" id="2.5.1.47" evidence="4"/>
<evidence type="ECO:0000256" key="5">
    <source>
        <dbReference type="ARBA" id="ARBA00022605"/>
    </source>
</evidence>
<keyword evidence="7 10" id="KW-0663">Pyridoxal phosphate</keyword>
<feature type="domain" description="Tryptophan synthase beta chain-like PALP" evidence="12">
    <location>
        <begin position="14"/>
        <end position="299"/>
    </location>
</feature>
<dbReference type="GO" id="GO:0004124">
    <property type="term" value="F:cysteine synthase activity"/>
    <property type="evidence" value="ECO:0007669"/>
    <property type="project" value="UniProtKB-EC"/>
</dbReference>
<organism evidence="13 14">
    <name type="scientific">Pseudobacteriovorax antillogorgiicola</name>
    <dbReference type="NCBI Taxonomy" id="1513793"/>
    <lineage>
        <taxon>Bacteria</taxon>
        <taxon>Pseudomonadati</taxon>
        <taxon>Bdellovibrionota</taxon>
        <taxon>Oligoflexia</taxon>
        <taxon>Oligoflexales</taxon>
        <taxon>Pseudobacteriovoracaceae</taxon>
        <taxon>Pseudobacteriovorax</taxon>
    </lineage>
</organism>
<evidence type="ECO:0000256" key="9">
    <source>
        <dbReference type="ARBA" id="ARBA00047931"/>
    </source>
</evidence>
<evidence type="ECO:0000256" key="1">
    <source>
        <dbReference type="ARBA" id="ARBA00001933"/>
    </source>
</evidence>
<evidence type="ECO:0000256" key="7">
    <source>
        <dbReference type="ARBA" id="ARBA00022898"/>
    </source>
</evidence>
<dbReference type="Gene3D" id="3.40.50.1100">
    <property type="match status" value="2"/>
</dbReference>
<comment type="pathway">
    <text evidence="2">Amino-acid biosynthesis; L-cysteine biosynthesis; L-cysteine from L-serine: step 2/2.</text>
</comment>
<evidence type="ECO:0000256" key="4">
    <source>
        <dbReference type="ARBA" id="ARBA00012681"/>
    </source>
</evidence>
<evidence type="ECO:0000256" key="8">
    <source>
        <dbReference type="ARBA" id="ARBA00023192"/>
    </source>
</evidence>
<dbReference type="FunFam" id="3.40.50.1100:FF:000067">
    <property type="entry name" value="Cysteine synthase"/>
    <property type="match status" value="1"/>
</dbReference>
<dbReference type="NCBIfam" id="TIGR01139">
    <property type="entry name" value="cysK"/>
    <property type="match status" value="1"/>
</dbReference>
<dbReference type="SUPFAM" id="SSF53686">
    <property type="entry name" value="Tryptophan synthase beta subunit-like PLP-dependent enzymes"/>
    <property type="match status" value="1"/>
</dbReference>
<evidence type="ECO:0000256" key="2">
    <source>
        <dbReference type="ARBA" id="ARBA00004962"/>
    </source>
</evidence>
<sequence>MNRLHRPKIAKSILETVGNTPLVRLNVLDKDLPGNIIVKCEFFNPLSSVKDRIALNMVEQAESDGTLKPGATIVEPTSGNTGIGLAFVAAAKGYKLILTMPDTMSIERRKLLKALGAELVLTPGEKGMNGAISKATEIKEQNPSYYMPQQFKNPSNPDIHRRTTALEIWDDTDGNVDYIISGVGTGGTITGVASVLKELKPGINAIAVEPKDSPVLSGGDPGPHKIQGIGAGFIPDILATELIDEVIQVSNEEAGQWARRLAKEEGILGGISSGAAIAAAVAIASRVENQGKEIVAILPSSGERYLSTWLFEDA</sequence>
<dbReference type="InterPro" id="IPR005859">
    <property type="entry name" value="CysK"/>
</dbReference>
<evidence type="ECO:0000256" key="6">
    <source>
        <dbReference type="ARBA" id="ARBA00022679"/>
    </source>
</evidence>
<accession>A0A1Y6CN15</accession>
<evidence type="ECO:0000259" key="12">
    <source>
        <dbReference type="Pfam" id="PF00291"/>
    </source>
</evidence>
<dbReference type="GO" id="GO:0006535">
    <property type="term" value="P:cysteine biosynthetic process from serine"/>
    <property type="evidence" value="ECO:0007669"/>
    <property type="project" value="InterPro"/>
</dbReference>
<dbReference type="InterPro" id="IPR050214">
    <property type="entry name" value="Cys_Synth/Cystath_Beta-Synth"/>
</dbReference>